<accession>A0A494Y4W9</accession>
<comment type="caution">
    <text evidence="5">The sequence shown here is derived from an EMBL/GenBank/DDBJ whole genome shotgun (WGS) entry which is preliminary data.</text>
</comment>
<evidence type="ECO:0000259" key="4">
    <source>
        <dbReference type="Pfam" id="PF09084"/>
    </source>
</evidence>
<comment type="subcellular location">
    <subcellularLocation>
        <location evidence="1">Periplasm</location>
    </subcellularLocation>
</comment>
<protein>
    <submittedName>
        <fullName evidence="5">ABC transporter substrate-binding protein</fullName>
    </submittedName>
</protein>
<evidence type="ECO:0000256" key="1">
    <source>
        <dbReference type="ARBA" id="ARBA00004418"/>
    </source>
</evidence>
<evidence type="ECO:0000256" key="3">
    <source>
        <dbReference type="ARBA" id="ARBA00022729"/>
    </source>
</evidence>
<dbReference type="Pfam" id="PF09084">
    <property type="entry name" value="NMT1"/>
    <property type="match status" value="1"/>
</dbReference>
<sequence>MTSRRDVLKQSLLLGLGMTGLGNVLGSSAFAATRSSIVISEAIRLGMYASLYVAQDQKLFDQRGLDAEIVSAGSVSLPVPVLLSGRAQIAVTSPGMSVNAVQAGGKLKNIAKIVGGVSMWLIAKPGSPIKSIDDLKGKTIATLMYPSSTIQVPEFAMKQFGKFDPKEAGVKFLELPPGAQAAAVKDGRADVAAVFEWDASIGATQFGLVPVLSFADMFGPLAFTTAFTTEAFIQDHPDEVQAFCDAIADAQSMMHADPGVFTRVAQVYFPKVPPAVVAAATPHFVGANLAIPANPVISRDDWDHAMQLELAGGSVKQTLPYEQMVDPRFAAKSLTRAQGAKA</sequence>
<organism evidence="5 6">
    <name type="scientific">Pararobbsia silviterrae</name>
    <dbReference type="NCBI Taxonomy" id="1792498"/>
    <lineage>
        <taxon>Bacteria</taxon>
        <taxon>Pseudomonadati</taxon>
        <taxon>Pseudomonadota</taxon>
        <taxon>Betaproteobacteria</taxon>
        <taxon>Burkholderiales</taxon>
        <taxon>Burkholderiaceae</taxon>
        <taxon>Pararobbsia</taxon>
    </lineage>
</organism>
<dbReference type="RefSeq" id="WP_121085042.1">
    <property type="nucleotide sequence ID" value="NZ_RBZU01000002.1"/>
</dbReference>
<dbReference type="GO" id="GO:0042597">
    <property type="term" value="C:periplasmic space"/>
    <property type="evidence" value="ECO:0007669"/>
    <property type="project" value="UniProtKB-SubCell"/>
</dbReference>
<reference evidence="5 6" key="1">
    <citation type="submission" date="2018-10" db="EMBL/GenBank/DDBJ databases">
        <title>Robbsia sp. DHC34, isolated from soil.</title>
        <authorList>
            <person name="Gao Z.-H."/>
            <person name="Qiu L.-H."/>
        </authorList>
    </citation>
    <scope>NUCLEOTIDE SEQUENCE [LARGE SCALE GENOMIC DNA]</scope>
    <source>
        <strain evidence="5 6">DHC34</strain>
    </source>
</reference>
<dbReference type="AlphaFoldDB" id="A0A494Y4W9"/>
<dbReference type="OrthoDB" id="9806288at2"/>
<dbReference type="InterPro" id="IPR015168">
    <property type="entry name" value="SsuA/THI5"/>
</dbReference>
<dbReference type="PANTHER" id="PTHR30024">
    <property type="entry name" value="ALIPHATIC SULFONATES-BINDING PROTEIN-RELATED"/>
    <property type="match status" value="1"/>
</dbReference>
<keyword evidence="6" id="KW-1185">Reference proteome</keyword>
<gene>
    <name evidence="5" type="ORF">D7S86_07430</name>
</gene>
<evidence type="ECO:0000313" key="5">
    <source>
        <dbReference type="EMBL" id="RKP57756.1"/>
    </source>
</evidence>
<evidence type="ECO:0000313" key="6">
    <source>
        <dbReference type="Proteomes" id="UP000270342"/>
    </source>
</evidence>
<dbReference type="Gene3D" id="3.40.190.10">
    <property type="entry name" value="Periplasmic binding protein-like II"/>
    <property type="match status" value="2"/>
</dbReference>
<evidence type="ECO:0000256" key="2">
    <source>
        <dbReference type="ARBA" id="ARBA00010742"/>
    </source>
</evidence>
<proteinExistence type="inferred from homology"/>
<name>A0A494Y4W9_9BURK</name>
<dbReference type="EMBL" id="RBZU01000002">
    <property type="protein sequence ID" value="RKP57756.1"/>
    <property type="molecule type" value="Genomic_DNA"/>
</dbReference>
<dbReference type="PROSITE" id="PS51318">
    <property type="entry name" value="TAT"/>
    <property type="match status" value="1"/>
</dbReference>
<comment type="similarity">
    <text evidence="2">Belongs to the bacterial solute-binding protein SsuA/TauA family.</text>
</comment>
<dbReference type="InterPro" id="IPR006311">
    <property type="entry name" value="TAT_signal"/>
</dbReference>
<dbReference type="Proteomes" id="UP000270342">
    <property type="component" value="Unassembled WGS sequence"/>
</dbReference>
<dbReference type="SUPFAM" id="SSF53850">
    <property type="entry name" value="Periplasmic binding protein-like II"/>
    <property type="match status" value="1"/>
</dbReference>
<feature type="domain" description="SsuA/THI5-like" evidence="4">
    <location>
        <begin position="49"/>
        <end position="258"/>
    </location>
</feature>
<keyword evidence="3" id="KW-0732">Signal</keyword>
<dbReference type="PANTHER" id="PTHR30024:SF47">
    <property type="entry name" value="TAURINE-BINDING PERIPLASMIC PROTEIN"/>
    <property type="match status" value="1"/>
</dbReference>